<sequence>MPQCERIVYISRAAFAANNPSSAVEPEIGRILMQSRRNNPSRGLVGVLYYGDGHFFQVLEGERAAIDALLGTLLQDTRHGDLTVLSRHAIGQPSFAGWSMKYVPASDDVKKLLASFGQSRFDPYQFDDAQIGAMIALLQQRSAASEPAAAEAPSEPRRSISDDHEQAGRRARYALWISVIALLLSMISMMMAILIYRRGILP</sequence>
<proteinExistence type="predicted"/>
<evidence type="ECO:0000313" key="3">
    <source>
        <dbReference type="EMBL" id="SFK93140.1"/>
    </source>
</evidence>
<evidence type="ECO:0000313" key="4">
    <source>
        <dbReference type="Proteomes" id="UP000198725"/>
    </source>
</evidence>
<dbReference type="InterPro" id="IPR007024">
    <property type="entry name" value="BLUF_domain"/>
</dbReference>
<organism evidence="3 4">
    <name type="scientific">Rhodanobacter glycinis</name>
    <dbReference type="NCBI Taxonomy" id="582702"/>
    <lineage>
        <taxon>Bacteria</taxon>
        <taxon>Pseudomonadati</taxon>
        <taxon>Pseudomonadota</taxon>
        <taxon>Gammaproteobacteria</taxon>
        <taxon>Lysobacterales</taxon>
        <taxon>Rhodanobacteraceae</taxon>
        <taxon>Rhodanobacter</taxon>
    </lineage>
</organism>
<dbReference type="EMBL" id="FOSR01000009">
    <property type="protein sequence ID" value="SFK93140.1"/>
    <property type="molecule type" value="Genomic_DNA"/>
</dbReference>
<keyword evidence="1" id="KW-0472">Membrane</keyword>
<dbReference type="RefSeq" id="WP_008209692.1">
    <property type="nucleotide sequence ID" value="NZ_FOSR01000009.1"/>
</dbReference>
<dbReference type="Proteomes" id="UP000198725">
    <property type="component" value="Unassembled WGS sequence"/>
</dbReference>
<dbReference type="InterPro" id="IPR036046">
    <property type="entry name" value="Acylphosphatase-like_dom_sf"/>
</dbReference>
<dbReference type="AlphaFoldDB" id="A0A1I4DK70"/>
<name>A0A1I4DK70_9GAMM</name>
<dbReference type="SUPFAM" id="SSF54975">
    <property type="entry name" value="Acylphosphatase/BLUF domain-like"/>
    <property type="match status" value="1"/>
</dbReference>
<feature type="transmembrane region" description="Helical" evidence="1">
    <location>
        <begin position="173"/>
        <end position="196"/>
    </location>
</feature>
<reference evidence="4" key="1">
    <citation type="submission" date="2016-10" db="EMBL/GenBank/DDBJ databases">
        <authorList>
            <person name="Varghese N."/>
            <person name="Submissions S."/>
        </authorList>
    </citation>
    <scope>NUCLEOTIDE SEQUENCE [LARGE SCALE GENOMIC DNA]</scope>
    <source>
        <strain evidence="4">MO64</strain>
    </source>
</reference>
<keyword evidence="1" id="KW-1133">Transmembrane helix</keyword>
<feature type="domain" description="BLUF" evidence="2">
    <location>
        <begin position="4"/>
        <end position="101"/>
    </location>
</feature>
<dbReference type="Pfam" id="PF04940">
    <property type="entry name" value="BLUF"/>
    <property type="match status" value="1"/>
</dbReference>
<accession>A0A1I4DK70</accession>
<gene>
    <name evidence="3" type="ORF">SAMN05192579_10971</name>
</gene>
<keyword evidence="1" id="KW-0812">Transmembrane</keyword>
<dbReference type="GO" id="GO:0071949">
    <property type="term" value="F:FAD binding"/>
    <property type="evidence" value="ECO:0007669"/>
    <property type="project" value="InterPro"/>
</dbReference>
<keyword evidence="4" id="KW-1185">Reference proteome</keyword>
<dbReference type="GO" id="GO:0009882">
    <property type="term" value="F:blue light photoreceptor activity"/>
    <property type="evidence" value="ECO:0007669"/>
    <property type="project" value="InterPro"/>
</dbReference>
<dbReference type="Gene3D" id="3.30.70.100">
    <property type="match status" value="1"/>
</dbReference>
<dbReference type="SMART" id="SM01034">
    <property type="entry name" value="BLUF"/>
    <property type="match status" value="1"/>
</dbReference>
<evidence type="ECO:0000259" key="2">
    <source>
        <dbReference type="PROSITE" id="PS50925"/>
    </source>
</evidence>
<dbReference type="PROSITE" id="PS50925">
    <property type="entry name" value="BLUF"/>
    <property type="match status" value="1"/>
</dbReference>
<protein>
    <submittedName>
        <fullName evidence="3">Sensors of blue-light using FAD</fullName>
    </submittedName>
</protein>
<evidence type="ECO:0000256" key="1">
    <source>
        <dbReference type="SAM" id="Phobius"/>
    </source>
</evidence>